<dbReference type="Gene3D" id="3.90.1200.10">
    <property type="match status" value="1"/>
</dbReference>
<evidence type="ECO:0000259" key="1">
    <source>
        <dbReference type="Pfam" id="PF01636"/>
    </source>
</evidence>
<organism evidence="2 3">
    <name type="scientific">Kribbella voronezhensis</name>
    <dbReference type="NCBI Taxonomy" id="2512212"/>
    <lineage>
        <taxon>Bacteria</taxon>
        <taxon>Bacillati</taxon>
        <taxon>Actinomycetota</taxon>
        <taxon>Actinomycetes</taxon>
        <taxon>Propionibacteriales</taxon>
        <taxon>Kribbellaceae</taxon>
        <taxon>Kribbella</taxon>
    </lineage>
</organism>
<protein>
    <submittedName>
        <fullName evidence="2">Phosphotransferase family enzyme</fullName>
    </submittedName>
</protein>
<reference evidence="2 3" key="1">
    <citation type="submission" date="2019-03" db="EMBL/GenBank/DDBJ databases">
        <title>Genomic Encyclopedia of Type Strains, Phase III (KMG-III): the genomes of soil and plant-associated and newly described type strains.</title>
        <authorList>
            <person name="Whitman W."/>
        </authorList>
    </citation>
    <scope>NUCLEOTIDE SEQUENCE [LARGE SCALE GENOMIC DNA]</scope>
    <source>
        <strain evidence="2 3">VKM Ac-2575</strain>
    </source>
</reference>
<dbReference type="Pfam" id="PF01636">
    <property type="entry name" value="APH"/>
    <property type="match status" value="1"/>
</dbReference>
<sequence length="417" mass="46362">MVHPDGKSILMTPSGRVLMPDDFWFPDVEAPLRALHDELGVDGYVLACLDDDREAQRVDYLIVGSAAGADWVTDVDDPLVKAARLHLDLPADHPVTPAWTKPGWYDEALAWIDDRLTAAGSPLTGVPTQVRSWGLSNVLRCPTAAGAAYFKALAHTSTITPARPDSLPLLFAHEPRLLRHLSDERPGEVVSPVAIDEDRVWMLLPDLGTPLAAETDIEVWIAAMRGHARLQRSYASSPDRLLEFGCVDRRLTILDKEIDRLFGPNLVSDQLEQAERDNLLSQADRLREAITELADIGVPETLLHGDLHPGNLAVRDGQVLAFDWTDAALSHPFLDLVTFFDKRIDLSRDPRVVDAYLSEWAEFASPESLRQALLLAEQLGALHQLMTSLYLHDYVGEASQESMLRGGLYWARRLLEQ</sequence>
<evidence type="ECO:0000313" key="2">
    <source>
        <dbReference type="EMBL" id="TDU91414.1"/>
    </source>
</evidence>
<dbReference type="GO" id="GO:0016740">
    <property type="term" value="F:transferase activity"/>
    <property type="evidence" value="ECO:0007669"/>
    <property type="project" value="UniProtKB-KW"/>
</dbReference>
<name>A0A4R7TGR2_9ACTN</name>
<dbReference type="InterPro" id="IPR011009">
    <property type="entry name" value="Kinase-like_dom_sf"/>
</dbReference>
<gene>
    <name evidence="2" type="ORF">EV138_5020</name>
</gene>
<feature type="domain" description="Aminoglycoside phosphotransferase" evidence="1">
    <location>
        <begin position="167"/>
        <end position="364"/>
    </location>
</feature>
<comment type="caution">
    <text evidence="2">The sequence shown here is derived from an EMBL/GenBank/DDBJ whole genome shotgun (WGS) entry which is preliminary data.</text>
</comment>
<dbReference type="Proteomes" id="UP000295151">
    <property type="component" value="Unassembled WGS sequence"/>
</dbReference>
<keyword evidence="3" id="KW-1185">Reference proteome</keyword>
<accession>A0A4R7TGR2</accession>
<evidence type="ECO:0000313" key="3">
    <source>
        <dbReference type="Proteomes" id="UP000295151"/>
    </source>
</evidence>
<dbReference type="InterPro" id="IPR002575">
    <property type="entry name" value="Aminoglycoside_PTrfase"/>
</dbReference>
<keyword evidence="2" id="KW-0808">Transferase</keyword>
<dbReference type="SUPFAM" id="SSF56112">
    <property type="entry name" value="Protein kinase-like (PK-like)"/>
    <property type="match status" value="1"/>
</dbReference>
<dbReference type="EMBL" id="SOCE01000001">
    <property type="protein sequence ID" value="TDU91414.1"/>
    <property type="molecule type" value="Genomic_DNA"/>
</dbReference>
<proteinExistence type="predicted"/>
<dbReference type="AlphaFoldDB" id="A0A4R7TGR2"/>